<dbReference type="AlphaFoldDB" id="A0ABD4T146"/>
<sequence>MYFFNPPYFLFVASLLAAIACGKAFEATLKQQVDLWSKSRSSRILQELQGAQLLIPYYGICLGTLVFLGCGMMIFGVPASLSFAMALVLTVFTGLLLWVQLGKILQILQEGGSQALDLDALERRS</sequence>
<dbReference type="RefSeq" id="WP_166281277.1">
    <property type="nucleotide sequence ID" value="NZ_JTHE03000041.1"/>
</dbReference>
<dbReference type="EMBL" id="JTHE03000041">
    <property type="protein sequence ID" value="MCM1982491.1"/>
    <property type="molecule type" value="Genomic_DNA"/>
</dbReference>
<proteinExistence type="predicted"/>
<evidence type="ECO:0000313" key="2">
    <source>
        <dbReference type="EMBL" id="MCM1982491.1"/>
    </source>
</evidence>
<feature type="transmembrane region" description="Helical" evidence="1">
    <location>
        <begin position="50"/>
        <end position="75"/>
    </location>
</feature>
<keyword evidence="3" id="KW-1185">Reference proteome</keyword>
<dbReference type="Proteomes" id="UP000031561">
    <property type="component" value="Unassembled WGS sequence"/>
</dbReference>
<organism evidence="2 3">
    <name type="scientific">Lyngbya confervoides BDU141951</name>
    <dbReference type="NCBI Taxonomy" id="1574623"/>
    <lineage>
        <taxon>Bacteria</taxon>
        <taxon>Bacillati</taxon>
        <taxon>Cyanobacteriota</taxon>
        <taxon>Cyanophyceae</taxon>
        <taxon>Oscillatoriophycideae</taxon>
        <taxon>Oscillatoriales</taxon>
        <taxon>Microcoleaceae</taxon>
        <taxon>Lyngbya</taxon>
    </lineage>
</organism>
<protein>
    <recommendedName>
        <fullName evidence="4">DUF2721 domain-containing protein</fullName>
    </recommendedName>
</protein>
<feature type="transmembrane region" description="Helical" evidence="1">
    <location>
        <begin position="6"/>
        <end position="29"/>
    </location>
</feature>
<name>A0ABD4T146_9CYAN</name>
<keyword evidence="1" id="KW-1133">Transmembrane helix</keyword>
<reference evidence="2 3" key="1">
    <citation type="journal article" date="2015" name="Genome Announc.">
        <title>Draft Genome Sequence of Filamentous Marine Cyanobacterium Lyngbya confervoides Strain BDU141951.</title>
        <authorList>
            <person name="Chandrababunaidu M.M."/>
            <person name="Sen D."/>
            <person name="Tripathy S."/>
        </authorList>
    </citation>
    <scope>NUCLEOTIDE SEQUENCE [LARGE SCALE GENOMIC DNA]</scope>
    <source>
        <strain evidence="2 3">BDU141951</strain>
    </source>
</reference>
<keyword evidence="1" id="KW-0812">Transmembrane</keyword>
<feature type="transmembrane region" description="Helical" evidence="1">
    <location>
        <begin position="81"/>
        <end position="99"/>
    </location>
</feature>
<keyword evidence="1" id="KW-0472">Membrane</keyword>
<evidence type="ECO:0000256" key="1">
    <source>
        <dbReference type="SAM" id="Phobius"/>
    </source>
</evidence>
<gene>
    <name evidence="2" type="ORF">QQ91_0006595</name>
</gene>
<evidence type="ECO:0000313" key="3">
    <source>
        <dbReference type="Proteomes" id="UP000031561"/>
    </source>
</evidence>
<evidence type="ECO:0008006" key="4">
    <source>
        <dbReference type="Google" id="ProtNLM"/>
    </source>
</evidence>
<accession>A0ABD4T146</accession>
<comment type="caution">
    <text evidence="2">The sequence shown here is derived from an EMBL/GenBank/DDBJ whole genome shotgun (WGS) entry which is preliminary data.</text>
</comment>